<gene>
    <name evidence="1" type="ORF">UFOVP63_16</name>
</gene>
<sequence>MGTYYCVKNPSECDGSCDICPVPFTDEQLELDFGWVCQEATKVVEEETKDEVNNPEHYTLGSIEVFDFIKAWQLSFAEGNVVKYTVRAPYKGNQLKDLKKARWYLDQLIKEAEENDYV</sequence>
<dbReference type="InterPro" id="IPR021739">
    <property type="entry name" value="SaV-like"/>
</dbReference>
<protein>
    <submittedName>
        <fullName evidence="1">SaV-like</fullName>
    </submittedName>
</protein>
<dbReference type="EMBL" id="LR796183">
    <property type="protein sequence ID" value="CAB4124615.1"/>
    <property type="molecule type" value="Genomic_DNA"/>
</dbReference>
<proteinExistence type="predicted"/>
<reference evidence="1" key="1">
    <citation type="submission" date="2020-04" db="EMBL/GenBank/DDBJ databases">
        <authorList>
            <person name="Chiriac C."/>
            <person name="Salcher M."/>
            <person name="Ghai R."/>
            <person name="Kavagutti S V."/>
        </authorList>
    </citation>
    <scope>NUCLEOTIDE SEQUENCE</scope>
</reference>
<name>A0A6J5KTZ9_9CAUD</name>
<accession>A0A6J5KTZ9</accession>
<dbReference type="Pfam" id="PF11753">
    <property type="entry name" value="DUF3310"/>
    <property type="match status" value="1"/>
</dbReference>
<evidence type="ECO:0000313" key="1">
    <source>
        <dbReference type="EMBL" id="CAB4124615.1"/>
    </source>
</evidence>
<organism evidence="1">
    <name type="scientific">uncultured Caudovirales phage</name>
    <dbReference type="NCBI Taxonomy" id="2100421"/>
    <lineage>
        <taxon>Viruses</taxon>
        <taxon>Duplodnaviria</taxon>
        <taxon>Heunggongvirae</taxon>
        <taxon>Uroviricota</taxon>
        <taxon>Caudoviricetes</taxon>
        <taxon>Peduoviridae</taxon>
        <taxon>Maltschvirus</taxon>
        <taxon>Maltschvirus maltsch</taxon>
    </lineage>
</organism>